<dbReference type="HOGENOM" id="CLU_1686302_0_0_1"/>
<accession>G2YYC8</accession>
<dbReference type="EMBL" id="FQ790361">
    <property type="protein sequence ID" value="CCD56626.1"/>
    <property type="molecule type" value="Genomic_DNA"/>
</dbReference>
<dbReference type="InParanoid" id="G2YYC8"/>
<protein>
    <submittedName>
        <fullName evidence="1">Uncharacterized protein</fullName>
    </submittedName>
</protein>
<dbReference type="AlphaFoldDB" id="G2YYC8"/>
<gene>
    <name evidence="1" type="ORF">BofuT4_P144340.1</name>
</gene>
<sequence length="156" mass="18519">MTHPDFQRRGLGTGLTNVSIQLQIALALKLLQKHGQVQLNFFQKYEYMILEILQFEVEDLIKNRKTPTNILKRNPAKNENAYMKNENNEQHLFQTWCFLTNRGVKNLYLDSNMRPLFELAHVISNTRGCVIREGVTWKYGDQLRNYELMRRKDVIF</sequence>
<organism evidence="1 2">
    <name type="scientific">Botryotinia fuckeliana (strain T4)</name>
    <name type="common">Noble rot fungus</name>
    <name type="synonym">Botrytis cinerea</name>
    <dbReference type="NCBI Taxonomy" id="999810"/>
    <lineage>
        <taxon>Eukaryota</taxon>
        <taxon>Fungi</taxon>
        <taxon>Dikarya</taxon>
        <taxon>Ascomycota</taxon>
        <taxon>Pezizomycotina</taxon>
        <taxon>Leotiomycetes</taxon>
        <taxon>Helotiales</taxon>
        <taxon>Sclerotiniaceae</taxon>
        <taxon>Botrytis</taxon>
    </lineage>
</organism>
<reference evidence="2" key="1">
    <citation type="journal article" date="2011" name="PLoS Genet.">
        <title>Genomic analysis of the necrotrophic fungal pathogens Sclerotinia sclerotiorum and Botrytis cinerea.</title>
        <authorList>
            <person name="Amselem J."/>
            <person name="Cuomo C.A."/>
            <person name="van Kan J.A."/>
            <person name="Viaud M."/>
            <person name="Benito E.P."/>
            <person name="Couloux A."/>
            <person name="Coutinho P.M."/>
            <person name="de Vries R.P."/>
            <person name="Dyer P.S."/>
            <person name="Fillinger S."/>
            <person name="Fournier E."/>
            <person name="Gout L."/>
            <person name="Hahn M."/>
            <person name="Kohn L."/>
            <person name="Lapalu N."/>
            <person name="Plummer K.M."/>
            <person name="Pradier J.M."/>
            <person name="Quevillon E."/>
            <person name="Sharon A."/>
            <person name="Simon A."/>
            <person name="ten Have A."/>
            <person name="Tudzynski B."/>
            <person name="Tudzynski P."/>
            <person name="Wincker P."/>
            <person name="Andrew M."/>
            <person name="Anthouard V."/>
            <person name="Beever R.E."/>
            <person name="Beffa R."/>
            <person name="Benoit I."/>
            <person name="Bouzid O."/>
            <person name="Brault B."/>
            <person name="Chen Z."/>
            <person name="Choquer M."/>
            <person name="Collemare J."/>
            <person name="Cotton P."/>
            <person name="Danchin E.G."/>
            <person name="Da Silva C."/>
            <person name="Gautier A."/>
            <person name="Giraud C."/>
            <person name="Giraud T."/>
            <person name="Gonzalez C."/>
            <person name="Grossetete S."/>
            <person name="Guldener U."/>
            <person name="Henrissat B."/>
            <person name="Howlett B.J."/>
            <person name="Kodira C."/>
            <person name="Kretschmer M."/>
            <person name="Lappartient A."/>
            <person name="Leroch M."/>
            <person name="Levis C."/>
            <person name="Mauceli E."/>
            <person name="Neuveglise C."/>
            <person name="Oeser B."/>
            <person name="Pearson M."/>
            <person name="Poulain J."/>
            <person name="Poussereau N."/>
            <person name="Quesneville H."/>
            <person name="Rascle C."/>
            <person name="Schumacher J."/>
            <person name="Segurens B."/>
            <person name="Sexton A."/>
            <person name="Silva E."/>
            <person name="Sirven C."/>
            <person name="Soanes D.M."/>
            <person name="Talbot N.J."/>
            <person name="Templeton M."/>
            <person name="Yandava C."/>
            <person name="Yarden O."/>
            <person name="Zeng Q."/>
            <person name="Rollins J.A."/>
            <person name="Lebrun M.H."/>
            <person name="Dickman M."/>
        </authorList>
    </citation>
    <scope>NUCLEOTIDE SEQUENCE [LARGE SCALE GENOMIC DNA]</scope>
    <source>
        <strain evidence="2">T4</strain>
    </source>
</reference>
<evidence type="ECO:0000313" key="2">
    <source>
        <dbReference type="Proteomes" id="UP000008177"/>
    </source>
</evidence>
<dbReference type="Proteomes" id="UP000008177">
    <property type="component" value="Unplaced contigs"/>
</dbReference>
<proteinExistence type="predicted"/>
<name>G2YYC8_BOTF4</name>
<evidence type="ECO:0000313" key="1">
    <source>
        <dbReference type="EMBL" id="CCD56626.1"/>
    </source>
</evidence>